<evidence type="ECO:0000256" key="1">
    <source>
        <dbReference type="ARBA" id="ARBA00004123"/>
    </source>
</evidence>
<reference evidence="5" key="1">
    <citation type="submission" date="2023-10" db="EMBL/GenBank/DDBJ databases">
        <title>Genome assembly of Pristionchus species.</title>
        <authorList>
            <person name="Yoshida K."/>
            <person name="Sommer R.J."/>
        </authorList>
    </citation>
    <scope>NUCLEOTIDE SEQUENCE</scope>
    <source>
        <strain evidence="5">RS0144</strain>
    </source>
</reference>
<evidence type="ECO:0000313" key="6">
    <source>
        <dbReference type="Proteomes" id="UP001432027"/>
    </source>
</evidence>
<dbReference type="Proteomes" id="UP001432027">
    <property type="component" value="Unassembled WGS sequence"/>
</dbReference>
<feature type="region of interest" description="Disordered" evidence="3">
    <location>
        <begin position="281"/>
        <end position="337"/>
    </location>
</feature>
<feature type="compositionally biased region" description="Gly residues" evidence="3">
    <location>
        <begin position="259"/>
        <end position="270"/>
    </location>
</feature>
<feature type="compositionally biased region" description="Basic and acidic residues" evidence="3">
    <location>
        <begin position="189"/>
        <end position="212"/>
    </location>
</feature>
<feature type="compositionally biased region" description="Acidic residues" evidence="3">
    <location>
        <begin position="543"/>
        <end position="553"/>
    </location>
</feature>
<feature type="compositionally biased region" description="Basic and acidic residues" evidence="3">
    <location>
        <begin position="617"/>
        <end position="626"/>
    </location>
</feature>
<feature type="compositionally biased region" description="Basic and acidic residues" evidence="3">
    <location>
        <begin position="289"/>
        <end position="304"/>
    </location>
</feature>
<dbReference type="SMART" id="SM00731">
    <property type="entry name" value="SprT"/>
    <property type="match status" value="1"/>
</dbReference>
<dbReference type="EMBL" id="BTSX01000001">
    <property type="protein sequence ID" value="GMS79286.1"/>
    <property type="molecule type" value="Genomic_DNA"/>
</dbReference>
<gene>
    <name evidence="5" type="ORF">PENTCL1PPCAC_1461</name>
</gene>
<dbReference type="GO" id="GO:0004222">
    <property type="term" value="F:metalloendopeptidase activity"/>
    <property type="evidence" value="ECO:0007669"/>
    <property type="project" value="InterPro"/>
</dbReference>
<evidence type="ECO:0000313" key="5">
    <source>
        <dbReference type="EMBL" id="GMS79286.1"/>
    </source>
</evidence>
<organism evidence="5 6">
    <name type="scientific">Pristionchus entomophagus</name>
    <dbReference type="NCBI Taxonomy" id="358040"/>
    <lineage>
        <taxon>Eukaryota</taxon>
        <taxon>Metazoa</taxon>
        <taxon>Ecdysozoa</taxon>
        <taxon>Nematoda</taxon>
        <taxon>Chromadorea</taxon>
        <taxon>Rhabditida</taxon>
        <taxon>Rhabditina</taxon>
        <taxon>Diplogasteromorpha</taxon>
        <taxon>Diplogasteroidea</taxon>
        <taxon>Neodiplogasteridae</taxon>
        <taxon>Pristionchus</taxon>
    </lineage>
</organism>
<feature type="compositionally biased region" description="Basic and acidic residues" evidence="3">
    <location>
        <begin position="747"/>
        <end position="758"/>
    </location>
</feature>
<dbReference type="PANTHER" id="PTHR21220:SF0">
    <property type="entry name" value="DNA-DEPENDENT METALLOPROTEASE SPRTN"/>
    <property type="match status" value="1"/>
</dbReference>
<keyword evidence="2" id="KW-0539">Nucleus</keyword>
<dbReference type="GO" id="GO:0031593">
    <property type="term" value="F:polyubiquitin modification-dependent protein binding"/>
    <property type="evidence" value="ECO:0007669"/>
    <property type="project" value="TreeGrafter"/>
</dbReference>
<feature type="compositionally biased region" description="Basic and acidic residues" evidence="3">
    <location>
        <begin position="698"/>
        <end position="717"/>
    </location>
</feature>
<evidence type="ECO:0000256" key="2">
    <source>
        <dbReference type="ARBA" id="ARBA00023242"/>
    </source>
</evidence>
<feature type="region of interest" description="Disordered" evidence="3">
    <location>
        <begin position="698"/>
        <end position="825"/>
    </location>
</feature>
<dbReference type="Pfam" id="PF22934">
    <property type="entry name" value="SPRTN_ZBD"/>
    <property type="match status" value="1"/>
</dbReference>
<evidence type="ECO:0000259" key="4">
    <source>
        <dbReference type="SMART" id="SM00731"/>
    </source>
</evidence>
<feature type="compositionally biased region" description="Polar residues" evidence="3">
    <location>
        <begin position="797"/>
        <end position="812"/>
    </location>
</feature>
<dbReference type="InterPro" id="IPR006640">
    <property type="entry name" value="SprT-like_domain"/>
</dbReference>
<dbReference type="AlphaFoldDB" id="A0AAV5S8E2"/>
<keyword evidence="6" id="KW-1185">Reference proteome</keyword>
<dbReference type="Pfam" id="PF10263">
    <property type="entry name" value="SprT-like"/>
    <property type="match status" value="1"/>
</dbReference>
<dbReference type="GO" id="GO:0006974">
    <property type="term" value="P:DNA damage response"/>
    <property type="evidence" value="ECO:0007669"/>
    <property type="project" value="InterPro"/>
</dbReference>
<comment type="subcellular location">
    <subcellularLocation>
        <location evidence="1">Nucleus</location>
    </subcellularLocation>
</comment>
<feature type="compositionally biased region" description="Basic and acidic residues" evidence="3">
    <location>
        <begin position="726"/>
        <end position="740"/>
    </location>
</feature>
<evidence type="ECO:0000256" key="3">
    <source>
        <dbReference type="SAM" id="MobiDB-lite"/>
    </source>
</evidence>
<feature type="region of interest" description="Disordered" evidence="3">
    <location>
        <begin position="518"/>
        <end position="566"/>
    </location>
</feature>
<sequence length="825" mass="92466">MGSLVDPSYELIDPTPDVHALFCQFDTRFFDGKLAACEVKWSPRMTTCAGICCYEGRSGLCSIKLSTPLLKLRPRKDLVETLLHEMIHAFLFVTVRDRDRDGHGPQFQWHMHRINKEAGTHITIYHSFHAEVAVYKQHHWRCEGPCRDRRPFFGWVKRASNRAPSKNDLWWAEHERTCGGKYTKVAEPKEFTEKREKAEKKKAEGGGAEKKRGGATTKGGGASSSKILDFDVKQPRIDNVFGGGGTKLGTSNETAVKGVPGGGGQRLGGGGAGRSRLLDQFGGGGRSTVAKERSTVEKENRSDDEIMVIEVPKGRPRLRGGSNGNLGKDPEDGDAADEPMEAADAHEYHDYDDHLDYNNDCNYEDEDFMVGGFFDSKMNGTALAVLGAEEKSNGVPPSDPHENRKWKMRRCEKDIANNAIKVQQLFTMGKDAEAFILMGTNETTVKYLELLRNEEAAWIMQNEEEQAAKEENEEVMKKIMGESIASRQVRSPEGKTVELFDPRKVLCAGENITIVSPTCNERGRDEEREEEGMKRKRKRDGSDDSYWESTGDEAEPKKEEEGEVEMEEVKIVRRITKALDIPIEQWIMMKSMPRGENPEYEEVKVMMRKKPVVRKEWKRKAEEWRRKQSLAAMEDEESDSKQDRVEATVAVAAAAAERETGAAAAEKEMGAAADAAATTVDQPPPAVKKRTVKVMCRRAEKEKKKEGKDGESNRDETNTLADIFNIDERRSEHKMKKEEETQIIQDAQDKKNGGEKMMGKKRVARIPSRFEPVGQMEGGEEELKLGSITVSVDPPSVQETLPMSMLPSTSPDRSPDESLVKNARG</sequence>
<feature type="region of interest" description="Disordered" evidence="3">
    <location>
        <begin position="251"/>
        <end position="270"/>
    </location>
</feature>
<name>A0AAV5S8E2_9BILA</name>
<proteinExistence type="predicted"/>
<dbReference type="InterPro" id="IPR044245">
    <property type="entry name" value="Spartan"/>
</dbReference>
<accession>A0AAV5S8E2</accession>
<dbReference type="GO" id="GO:0003697">
    <property type="term" value="F:single-stranded DNA binding"/>
    <property type="evidence" value="ECO:0007669"/>
    <property type="project" value="InterPro"/>
</dbReference>
<dbReference type="PANTHER" id="PTHR21220">
    <property type="entry name" value="DNA-DEPENDENT METALLOPROTEASE SPRTN"/>
    <property type="match status" value="1"/>
</dbReference>
<dbReference type="GO" id="GO:0005634">
    <property type="term" value="C:nucleus"/>
    <property type="evidence" value="ECO:0007669"/>
    <property type="project" value="UniProtKB-SubCell"/>
</dbReference>
<dbReference type="InterPro" id="IPR055220">
    <property type="entry name" value="SPRTN_ZBD"/>
</dbReference>
<feature type="region of interest" description="Disordered" evidence="3">
    <location>
        <begin position="617"/>
        <end position="645"/>
    </location>
</feature>
<comment type="caution">
    <text evidence="5">The sequence shown here is derived from an EMBL/GenBank/DDBJ whole genome shotgun (WGS) entry which is preliminary data.</text>
</comment>
<protein>
    <recommendedName>
        <fullName evidence="4">SprT-like domain-containing protein</fullName>
    </recommendedName>
</protein>
<feature type="region of interest" description="Disordered" evidence="3">
    <location>
        <begin position="189"/>
        <end position="226"/>
    </location>
</feature>
<feature type="domain" description="SprT-like" evidence="4">
    <location>
        <begin position="16"/>
        <end position="185"/>
    </location>
</feature>